<keyword evidence="7 8" id="KW-0472">Membrane</keyword>
<keyword evidence="6 8" id="KW-1133">Transmembrane helix</keyword>
<evidence type="ECO:0000256" key="2">
    <source>
        <dbReference type="ARBA" id="ARBA00004141"/>
    </source>
</evidence>
<feature type="non-terminal residue" evidence="10">
    <location>
        <position position="1"/>
    </location>
</feature>
<gene>
    <name evidence="10" type="ORF">BB561_006892</name>
</gene>
<feature type="transmembrane region" description="Helical" evidence="8">
    <location>
        <begin position="273"/>
        <end position="306"/>
    </location>
</feature>
<evidence type="ECO:0000256" key="3">
    <source>
        <dbReference type="ARBA" id="ARBA00007168"/>
    </source>
</evidence>
<evidence type="ECO:0000256" key="9">
    <source>
        <dbReference type="SAM" id="MobiDB-lite"/>
    </source>
</evidence>
<keyword evidence="5 8" id="KW-0812">Transmembrane</keyword>
<dbReference type="EMBL" id="MBFR01000786">
    <property type="protein sequence ID" value="PVU85845.1"/>
    <property type="molecule type" value="Genomic_DNA"/>
</dbReference>
<dbReference type="OrthoDB" id="44736at2759"/>
<comment type="subcellular location">
    <subcellularLocation>
        <location evidence="8">Cell membrane</location>
        <topology evidence="8">Multi-pass membrane protein</topology>
    </subcellularLocation>
    <subcellularLocation>
        <location evidence="2">Membrane</location>
        <topology evidence="2">Multi-pass membrane protein</topology>
    </subcellularLocation>
</comment>
<dbReference type="PANTHER" id="PTHR12385:SF4">
    <property type="entry name" value="PROTEIN PNS1"/>
    <property type="match status" value="1"/>
</dbReference>
<comment type="caution">
    <text evidence="10">The sequence shown here is derived from an EMBL/GenBank/DDBJ whole genome shotgun (WGS) entry which is preliminary data.</text>
</comment>
<evidence type="ECO:0000256" key="4">
    <source>
        <dbReference type="ARBA" id="ARBA00015388"/>
    </source>
</evidence>
<evidence type="ECO:0000256" key="5">
    <source>
        <dbReference type="ARBA" id="ARBA00022692"/>
    </source>
</evidence>
<reference evidence="10 11" key="1">
    <citation type="journal article" date="2018" name="MBio">
        <title>Comparative Genomics Reveals the Core Gene Toolbox for the Fungus-Insect Symbiosis.</title>
        <authorList>
            <person name="Wang Y."/>
            <person name="Stata M."/>
            <person name="Wang W."/>
            <person name="Stajich J.E."/>
            <person name="White M.M."/>
            <person name="Moncalvo J.M."/>
        </authorList>
    </citation>
    <scope>NUCLEOTIDE SEQUENCE [LARGE SCALE GENOMIC DNA]</scope>
    <source>
        <strain evidence="10 11">SWE-8-4</strain>
    </source>
</reference>
<organism evidence="10 11">
    <name type="scientific">Smittium simulii</name>
    <dbReference type="NCBI Taxonomy" id="133385"/>
    <lineage>
        <taxon>Eukaryota</taxon>
        <taxon>Fungi</taxon>
        <taxon>Fungi incertae sedis</taxon>
        <taxon>Zoopagomycota</taxon>
        <taxon>Kickxellomycotina</taxon>
        <taxon>Harpellomycetes</taxon>
        <taxon>Harpellales</taxon>
        <taxon>Legeriomycetaceae</taxon>
        <taxon>Smittium</taxon>
    </lineage>
</organism>
<dbReference type="PANTHER" id="PTHR12385">
    <property type="entry name" value="CHOLINE TRANSPORTER-LIKE (SLC FAMILY 44)"/>
    <property type="match status" value="1"/>
</dbReference>
<feature type="transmembrane region" description="Helical" evidence="8">
    <location>
        <begin position="95"/>
        <end position="117"/>
    </location>
</feature>
<feature type="compositionally biased region" description="Polar residues" evidence="9">
    <location>
        <begin position="19"/>
        <end position="45"/>
    </location>
</feature>
<protein>
    <recommendedName>
        <fullName evidence="4 8">Protein PNS1</fullName>
    </recommendedName>
</protein>
<evidence type="ECO:0000256" key="8">
    <source>
        <dbReference type="RuleBase" id="RU368066"/>
    </source>
</evidence>
<dbReference type="InterPro" id="IPR007603">
    <property type="entry name" value="Choline_transptr-like"/>
</dbReference>
<keyword evidence="11" id="KW-1185">Reference proteome</keyword>
<comment type="similarity">
    <text evidence="3 8">Belongs to the CTL (choline transporter-like) family.</text>
</comment>
<evidence type="ECO:0000256" key="6">
    <source>
        <dbReference type="ARBA" id="ARBA00022989"/>
    </source>
</evidence>
<dbReference type="AlphaFoldDB" id="A0A2T9Y0J0"/>
<evidence type="ECO:0000256" key="1">
    <source>
        <dbReference type="ARBA" id="ARBA00002957"/>
    </source>
</evidence>
<sequence>LVQRLPQARPILSTLTDTQPENQIYNSVPNTPLNSQRSFLNSQEPPSYPDDSGIYISNYFNTGLNDYSTPAVIDNSTDTNDNHLYRKGDFIFKDWWAALLFTASTTISGLVASYYYYEKFPEGYPTKFPLLSSLKRASFFSFGSICFGSLFVEILQMIRSMLLFIKSGNNNNIFLTSLALFSETIFSIVGDTLECFNRYAYTNIAIYGRPFNITAKDTWTLVKQKRILFIINDSLVNSVISIASLGAGILCVMIGVLFTVLTNTLDYIEITDYLFTLIAGLVCGSYVFSSFTNIFASGVATTFVCLASDPDIIKKSEPDLYEYIMKKYPEILS</sequence>
<evidence type="ECO:0000256" key="7">
    <source>
        <dbReference type="ARBA" id="ARBA00023136"/>
    </source>
</evidence>
<proteinExistence type="inferred from homology"/>
<dbReference type="Pfam" id="PF04515">
    <property type="entry name" value="Choline_transpo"/>
    <property type="match status" value="1"/>
</dbReference>
<dbReference type="GO" id="GO:0005886">
    <property type="term" value="C:plasma membrane"/>
    <property type="evidence" value="ECO:0007669"/>
    <property type="project" value="UniProtKB-SubCell"/>
</dbReference>
<dbReference type="Proteomes" id="UP000245383">
    <property type="component" value="Unassembled WGS sequence"/>
</dbReference>
<comment type="caution">
    <text evidence="8">Lacks conserved residue(s) required for the propagation of feature annotation.</text>
</comment>
<evidence type="ECO:0000313" key="10">
    <source>
        <dbReference type="EMBL" id="PVU85845.1"/>
    </source>
</evidence>
<feature type="transmembrane region" description="Helical" evidence="8">
    <location>
        <begin position="235"/>
        <end position="261"/>
    </location>
</feature>
<comment type="function">
    <text evidence="1 8">Probably involved in transport through the plasma membrane.</text>
</comment>
<feature type="transmembrane region" description="Helical" evidence="8">
    <location>
        <begin position="137"/>
        <end position="158"/>
    </location>
</feature>
<dbReference type="GO" id="GO:0022857">
    <property type="term" value="F:transmembrane transporter activity"/>
    <property type="evidence" value="ECO:0007669"/>
    <property type="project" value="UniProtKB-UniRule"/>
</dbReference>
<name>A0A2T9Y0J0_9FUNG</name>
<feature type="region of interest" description="Disordered" evidence="9">
    <location>
        <begin position="19"/>
        <end position="47"/>
    </location>
</feature>
<evidence type="ECO:0000313" key="11">
    <source>
        <dbReference type="Proteomes" id="UP000245383"/>
    </source>
</evidence>
<accession>A0A2T9Y0J0</accession>